<evidence type="ECO:0000313" key="2">
    <source>
        <dbReference type="EMBL" id="KTC66439.1"/>
    </source>
</evidence>
<dbReference type="Pfam" id="PF07879">
    <property type="entry name" value="PHB_acc_N"/>
    <property type="match status" value="1"/>
</dbReference>
<feature type="domain" description="PHA accumulation regulator DNA-binding N-terminal" evidence="1">
    <location>
        <begin position="13"/>
        <end position="71"/>
    </location>
</feature>
<dbReference type="KEGG" id="ladl:NCTC12735_01922"/>
<dbReference type="EMBL" id="LNKA01000001">
    <property type="protein sequence ID" value="KTC66439.1"/>
    <property type="molecule type" value="Genomic_DNA"/>
</dbReference>
<evidence type="ECO:0000259" key="1">
    <source>
        <dbReference type="Pfam" id="PF07879"/>
    </source>
</evidence>
<proteinExistence type="predicted"/>
<dbReference type="PATRIC" id="fig|45056.6.peg.1136"/>
<gene>
    <name evidence="2" type="primary">phaR</name>
    <name evidence="3" type="synonym">PhaR</name>
    <name evidence="2" type="ORF">Lade_1097</name>
    <name evidence="3" type="ORF">NCTC12735_01922</name>
</gene>
<protein>
    <submittedName>
        <fullName evidence="2">Polyhydroxyalkanoate synthesis repressor PhaR</fullName>
    </submittedName>
</protein>
<keyword evidence="4" id="KW-1185">Reference proteome</keyword>
<reference evidence="3 5" key="2">
    <citation type="submission" date="2018-12" db="EMBL/GenBank/DDBJ databases">
        <authorList>
            <consortium name="Pathogen Informatics"/>
        </authorList>
    </citation>
    <scope>NUCLEOTIDE SEQUENCE [LARGE SCALE GENOMIC DNA]</scope>
    <source>
        <strain evidence="3 5">NCTC12735</strain>
        <plasmid evidence="5">28</plasmid>
    </source>
</reference>
<dbReference type="AlphaFoldDB" id="A0A0W0R5Y2"/>
<accession>A0A0W0R5Y2</accession>
<dbReference type="EMBL" id="LR134437">
    <property type="protein sequence ID" value="VEH86273.1"/>
    <property type="molecule type" value="Genomic_DNA"/>
</dbReference>
<dbReference type="Proteomes" id="UP000054859">
    <property type="component" value="Unassembled WGS sequence"/>
</dbReference>
<evidence type="ECO:0000313" key="5">
    <source>
        <dbReference type="Proteomes" id="UP000281170"/>
    </source>
</evidence>
<reference evidence="2 4" key="1">
    <citation type="submission" date="2015-11" db="EMBL/GenBank/DDBJ databases">
        <title>Identification of large and diverse effector repertoires of 38 Legionella species.</title>
        <authorList>
            <person name="Burstein D."/>
            <person name="Amaro F."/>
            <person name="Zusman T."/>
            <person name="Lifshitz Z."/>
            <person name="Cohen O."/>
            <person name="Gilbert J.A."/>
            <person name="Pupko T."/>
            <person name="Shuman H.A."/>
            <person name="Segal G."/>
        </authorList>
    </citation>
    <scope>NUCLEOTIDE SEQUENCE [LARGE SCALE GENOMIC DNA]</scope>
    <source>
        <strain evidence="2 4">1762-AUS-E</strain>
    </source>
</reference>
<name>A0A0W0R5Y2_9GAMM</name>
<organism evidence="2 4">
    <name type="scientific">Legionella adelaidensis</name>
    <dbReference type="NCBI Taxonomy" id="45056"/>
    <lineage>
        <taxon>Bacteria</taxon>
        <taxon>Pseudomonadati</taxon>
        <taxon>Pseudomonadota</taxon>
        <taxon>Gammaproteobacteria</taxon>
        <taxon>Legionellales</taxon>
        <taxon>Legionellaceae</taxon>
        <taxon>Legionella</taxon>
    </lineage>
</organism>
<dbReference type="Proteomes" id="UP000281170">
    <property type="component" value="Plasmid 28"/>
</dbReference>
<evidence type="ECO:0000313" key="4">
    <source>
        <dbReference type="Proteomes" id="UP000054859"/>
    </source>
</evidence>
<geneLocation type="plasmid" evidence="3 5">
    <name>28</name>
</geneLocation>
<keyword evidence="3" id="KW-0614">Plasmid</keyword>
<evidence type="ECO:0000313" key="3">
    <source>
        <dbReference type="EMBL" id="VEH86273.1"/>
    </source>
</evidence>
<dbReference type="STRING" id="45056.Lade_1097"/>
<dbReference type="InterPro" id="IPR012909">
    <property type="entry name" value="PHA_DNA-bd_N"/>
</dbReference>
<sequence>MAAIICIDIMSRLIKKYKNRRLYDIETSKYITMEDLQQYVLDNIPFQVQDSGSGKDLTNLTLLQILVEMEATSTHFLSPDVLRQLICLAHHPMHKKFKSLLEQMLAFMSENPANTFFSQWQTFYKNHFEE</sequence>